<evidence type="ECO:0000256" key="1">
    <source>
        <dbReference type="SAM" id="MobiDB-lite"/>
    </source>
</evidence>
<dbReference type="InterPro" id="IPR007278">
    <property type="entry name" value="DUF397"/>
</dbReference>
<protein>
    <recommendedName>
        <fullName evidence="2">DUF397 domain-containing protein</fullName>
    </recommendedName>
</protein>
<evidence type="ECO:0000313" key="3">
    <source>
        <dbReference type="EMBL" id="MQY05603.1"/>
    </source>
</evidence>
<dbReference type="AlphaFoldDB" id="A0A7K0BWP2"/>
<gene>
    <name evidence="3" type="ORF">ACRB68_36800</name>
</gene>
<dbReference type="EMBL" id="WEGH01000002">
    <property type="protein sequence ID" value="MQY05603.1"/>
    <property type="molecule type" value="Genomic_DNA"/>
</dbReference>
<dbReference type="RefSeq" id="WP_153533730.1">
    <property type="nucleotide sequence ID" value="NZ_WEGH01000002.1"/>
</dbReference>
<evidence type="ECO:0000259" key="2">
    <source>
        <dbReference type="Pfam" id="PF04149"/>
    </source>
</evidence>
<name>A0A7K0BWP2_9ACTN</name>
<keyword evidence="4" id="KW-1185">Reference proteome</keyword>
<dbReference type="OrthoDB" id="3539231at2"/>
<comment type="caution">
    <text evidence="3">The sequence shown here is derived from an EMBL/GenBank/DDBJ whole genome shotgun (WGS) entry which is preliminary data.</text>
</comment>
<feature type="region of interest" description="Disordered" evidence="1">
    <location>
        <begin position="1"/>
        <end position="24"/>
    </location>
</feature>
<dbReference type="Proteomes" id="UP000487268">
    <property type="component" value="Unassembled WGS sequence"/>
</dbReference>
<accession>A0A7K0BWP2</accession>
<feature type="domain" description="DUF397" evidence="2">
    <location>
        <begin position="6"/>
        <end position="60"/>
    </location>
</feature>
<reference evidence="3 4" key="1">
    <citation type="submission" date="2019-10" db="EMBL/GenBank/DDBJ databases">
        <title>Actinomadura rubteroloni sp. nov. and Actinomadura macrotermitis sp. nov., isolated from the gut of fungus growing-termite Macrotermes natalensis.</title>
        <authorList>
            <person name="Benndorf R."/>
            <person name="Martin K."/>
            <person name="Kuefner M."/>
            <person name="De Beer W."/>
            <person name="Kaster A.-K."/>
            <person name="Vollmers J."/>
            <person name="Poulsen M."/>
            <person name="Beemelmanns C."/>
        </authorList>
    </citation>
    <scope>NUCLEOTIDE SEQUENCE [LARGE SCALE GENOMIC DNA]</scope>
    <source>
        <strain evidence="3 4">RB68</strain>
    </source>
</reference>
<sequence>MSNDIEWRKSSRSNTSTSGECVELSTNVTEVTHVRDSKDSRGPRLTLRPAGLAALVGQIKSGALDL</sequence>
<proteinExistence type="predicted"/>
<dbReference type="Pfam" id="PF04149">
    <property type="entry name" value="DUF397"/>
    <property type="match status" value="1"/>
</dbReference>
<feature type="compositionally biased region" description="Polar residues" evidence="1">
    <location>
        <begin position="12"/>
        <end position="24"/>
    </location>
</feature>
<evidence type="ECO:0000313" key="4">
    <source>
        <dbReference type="Proteomes" id="UP000487268"/>
    </source>
</evidence>
<organism evidence="3 4">
    <name type="scientific">Actinomadura macrotermitis</name>
    <dbReference type="NCBI Taxonomy" id="2585200"/>
    <lineage>
        <taxon>Bacteria</taxon>
        <taxon>Bacillati</taxon>
        <taxon>Actinomycetota</taxon>
        <taxon>Actinomycetes</taxon>
        <taxon>Streptosporangiales</taxon>
        <taxon>Thermomonosporaceae</taxon>
        <taxon>Actinomadura</taxon>
    </lineage>
</organism>